<feature type="domain" description="Yip1" evidence="7">
    <location>
        <begin position="26"/>
        <end position="170"/>
    </location>
</feature>
<gene>
    <name evidence="8" type="ORF">MICPUCDRAFT_7714</name>
</gene>
<dbReference type="GeneID" id="9680847"/>
<evidence type="ECO:0000259" key="7">
    <source>
        <dbReference type="Pfam" id="PF04893"/>
    </source>
</evidence>
<dbReference type="EMBL" id="GG663735">
    <property type="protein sequence ID" value="EEH61019.1"/>
    <property type="molecule type" value="Genomic_DNA"/>
</dbReference>
<feature type="non-terminal residue" evidence="8">
    <location>
        <position position="1"/>
    </location>
</feature>
<evidence type="ECO:0000313" key="8">
    <source>
        <dbReference type="EMBL" id="EEH61019.1"/>
    </source>
</evidence>
<dbReference type="GO" id="GO:0000139">
    <property type="term" value="C:Golgi membrane"/>
    <property type="evidence" value="ECO:0007669"/>
    <property type="project" value="UniProtKB-SubCell"/>
</dbReference>
<feature type="transmembrane region" description="Helical" evidence="6">
    <location>
        <begin position="62"/>
        <end position="80"/>
    </location>
</feature>
<evidence type="ECO:0000256" key="2">
    <source>
        <dbReference type="ARBA" id="ARBA00010596"/>
    </source>
</evidence>
<comment type="caution">
    <text evidence="6">Lacks conserved residue(s) required for the propagation of feature annotation.</text>
</comment>
<dbReference type="InterPro" id="IPR045231">
    <property type="entry name" value="Yip1/4-like"/>
</dbReference>
<dbReference type="GO" id="GO:0048280">
    <property type="term" value="P:vesicle fusion with Golgi apparatus"/>
    <property type="evidence" value="ECO:0007669"/>
    <property type="project" value="TreeGrafter"/>
</dbReference>
<keyword evidence="5 6" id="KW-0472">Membrane</keyword>
<dbReference type="PANTHER" id="PTHR21236:SF2">
    <property type="entry name" value="PROTEIN YIPF"/>
    <property type="match status" value="1"/>
</dbReference>
<comment type="subcellular location">
    <subcellularLocation>
        <location evidence="6">Golgi apparatus membrane</location>
        <topology evidence="6">Multi-pass membrane protein</topology>
    </subcellularLocation>
    <subcellularLocation>
        <location evidence="1">Membrane</location>
        <topology evidence="1">Multi-pass membrane protein</topology>
    </subcellularLocation>
</comment>
<evidence type="ECO:0000256" key="3">
    <source>
        <dbReference type="ARBA" id="ARBA00022692"/>
    </source>
</evidence>
<dbReference type="STRING" id="564608.C1MJ38"/>
<evidence type="ECO:0000256" key="6">
    <source>
        <dbReference type="RuleBase" id="RU361264"/>
    </source>
</evidence>
<evidence type="ECO:0000313" key="9">
    <source>
        <dbReference type="Proteomes" id="UP000001876"/>
    </source>
</evidence>
<dbReference type="GO" id="GO:0006888">
    <property type="term" value="P:endoplasmic reticulum to Golgi vesicle-mediated transport"/>
    <property type="evidence" value="ECO:0007669"/>
    <property type="project" value="InterPro"/>
</dbReference>
<accession>C1MJ38</accession>
<feature type="non-terminal residue" evidence="8">
    <location>
        <position position="175"/>
    </location>
</feature>
<organism evidence="9">
    <name type="scientific">Micromonas pusilla (strain CCMP1545)</name>
    <name type="common">Picoplanktonic green alga</name>
    <dbReference type="NCBI Taxonomy" id="564608"/>
    <lineage>
        <taxon>Eukaryota</taxon>
        <taxon>Viridiplantae</taxon>
        <taxon>Chlorophyta</taxon>
        <taxon>Mamiellophyceae</taxon>
        <taxon>Mamiellales</taxon>
        <taxon>Mamiellaceae</taxon>
        <taxon>Micromonas</taxon>
    </lineage>
</organism>
<evidence type="ECO:0000256" key="1">
    <source>
        <dbReference type="ARBA" id="ARBA00004141"/>
    </source>
</evidence>
<feature type="transmembrane region" description="Helical" evidence="6">
    <location>
        <begin position="100"/>
        <end position="133"/>
    </location>
</feature>
<evidence type="ECO:0000256" key="4">
    <source>
        <dbReference type="ARBA" id="ARBA00022989"/>
    </source>
</evidence>
<name>C1MJ38_MICPC</name>
<feature type="transmembrane region" description="Helical" evidence="6">
    <location>
        <begin position="154"/>
        <end position="172"/>
    </location>
</feature>
<sequence length="175" mass="18911">DDETPLLEELGIDPGQIVRRTFAMLNPLSTRAEDAGDDDLAGPLLFAFALGSLHLMRGRVHFGYILGWSALATFAMQWLLNQLAAGGDGTRIELYRCGSIIGYCMLPMCLLAAAALVLPTGSVTTAIIAAVLVSWCTSKATAQFLRSLPNAQGKRLIVAYPTFTLYTFYALLSTY</sequence>
<reference evidence="8 9" key="1">
    <citation type="journal article" date="2009" name="Science">
        <title>Green evolution and dynamic adaptations revealed by genomes of the marine picoeukaryotes Micromonas.</title>
        <authorList>
            <person name="Worden A.Z."/>
            <person name="Lee J.H."/>
            <person name="Mock T."/>
            <person name="Rouze P."/>
            <person name="Simmons M.P."/>
            <person name="Aerts A.L."/>
            <person name="Allen A.E."/>
            <person name="Cuvelier M.L."/>
            <person name="Derelle E."/>
            <person name="Everett M.V."/>
            <person name="Foulon E."/>
            <person name="Grimwood J."/>
            <person name="Gundlach H."/>
            <person name="Henrissat B."/>
            <person name="Napoli C."/>
            <person name="McDonald S.M."/>
            <person name="Parker M.S."/>
            <person name="Rombauts S."/>
            <person name="Salamov A."/>
            <person name="Von Dassow P."/>
            <person name="Badger J.H."/>
            <person name="Coutinho P.M."/>
            <person name="Demir E."/>
            <person name="Dubchak I."/>
            <person name="Gentemann C."/>
            <person name="Eikrem W."/>
            <person name="Gready J.E."/>
            <person name="John U."/>
            <person name="Lanier W."/>
            <person name="Lindquist E.A."/>
            <person name="Lucas S."/>
            <person name="Mayer K.F."/>
            <person name="Moreau H."/>
            <person name="Not F."/>
            <person name="Otillar R."/>
            <person name="Panaud O."/>
            <person name="Pangilinan J."/>
            <person name="Paulsen I."/>
            <person name="Piegu B."/>
            <person name="Poliakov A."/>
            <person name="Robbens S."/>
            <person name="Schmutz J."/>
            <person name="Toulza E."/>
            <person name="Wyss T."/>
            <person name="Zelensky A."/>
            <person name="Zhou K."/>
            <person name="Armbrust E.V."/>
            <person name="Bhattacharya D."/>
            <person name="Goodenough U.W."/>
            <person name="Van de Peer Y."/>
            <person name="Grigoriev I.V."/>
        </authorList>
    </citation>
    <scope>NUCLEOTIDE SEQUENCE [LARGE SCALE GENOMIC DNA]</scope>
    <source>
        <strain evidence="8 9">CCMP1545</strain>
    </source>
</reference>
<keyword evidence="4 6" id="KW-1133">Transmembrane helix</keyword>
<dbReference type="OrthoDB" id="440385at2759"/>
<keyword evidence="9" id="KW-1185">Reference proteome</keyword>
<proteinExistence type="inferred from homology"/>
<dbReference type="InterPro" id="IPR006977">
    <property type="entry name" value="Yip1_dom"/>
</dbReference>
<dbReference type="RefSeq" id="XP_003055767.1">
    <property type="nucleotide sequence ID" value="XM_003055721.2"/>
</dbReference>
<dbReference type="eggNOG" id="KOG3103">
    <property type="taxonomic scope" value="Eukaryota"/>
</dbReference>
<dbReference type="Pfam" id="PF04893">
    <property type="entry name" value="Yip1"/>
    <property type="match status" value="1"/>
</dbReference>
<evidence type="ECO:0000256" key="5">
    <source>
        <dbReference type="ARBA" id="ARBA00023136"/>
    </source>
</evidence>
<dbReference type="KEGG" id="mpp:MICPUCDRAFT_7714"/>
<dbReference type="AlphaFoldDB" id="C1MJ38"/>
<dbReference type="OMA" id="GYTGQFF"/>
<protein>
    <recommendedName>
        <fullName evidence="6">Protein YIP</fullName>
    </recommendedName>
</protein>
<dbReference type="PANTHER" id="PTHR21236">
    <property type="entry name" value="GOLGI MEMBRANE PROTEIN YIP1"/>
    <property type="match status" value="1"/>
</dbReference>
<dbReference type="Proteomes" id="UP000001876">
    <property type="component" value="Unassembled WGS sequence"/>
</dbReference>
<keyword evidence="3 6" id="KW-0812">Transmembrane</keyword>
<dbReference type="GO" id="GO:0005802">
    <property type="term" value="C:trans-Golgi network"/>
    <property type="evidence" value="ECO:0007669"/>
    <property type="project" value="TreeGrafter"/>
</dbReference>
<comment type="similarity">
    <text evidence="2 6">Belongs to the YIP1 family.</text>
</comment>